<organism evidence="4 5">
    <name type="scientific">Aliiroseovarius sediminilitoris</name>
    <dbReference type="NCBI Taxonomy" id="1173584"/>
    <lineage>
        <taxon>Bacteria</taxon>
        <taxon>Pseudomonadati</taxon>
        <taxon>Pseudomonadota</taxon>
        <taxon>Alphaproteobacteria</taxon>
        <taxon>Rhodobacterales</taxon>
        <taxon>Paracoccaceae</taxon>
        <taxon>Aliiroseovarius</taxon>
    </lineage>
</organism>
<protein>
    <recommendedName>
        <fullName evidence="6">HupE / UreJ protein</fullName>
    </recommendedName>
</protein>
<dbReference type="Proteomes" id="UP000199650">
    <property type="component" value="Unassembled WGS sequence"/>
</dbReference>
<keyword evidence="2" id="KW-0472">Membrane</keyword>
<dbReference type="EMBL" id="FOJB01000001">
    <property type="protein sequence ID" value="SEV95031.1"/>
    <property type="molecule type" value="Genomic_DNA"/>
</dbReference>
<evidence type="ECO:0000313" key="4">
    <source>
        <dbReference type="EMBL" id="SEV95031.1"/>
    </source>
</evidence>
<dbReference type="InterPro" id="IPR046619">
    <property type="entry name" value="DUF6732"/>
</dbReference>
<name>A0A1I0N2J0_9RHOB</name>
<dbReference type="STRING" id="1173584.SAMN05444851_0503"/>
<accession>A0A1I0N2J0</accession>
<reference evidence="4 5" key="1">
    <citation type="submission" date="2016-10" db="EMBL/GenBank/DDBJ databases">
        <authorList>
            <person name="de Groot N.N."/>
        </authorList>
    </citation>
    <scope>NUCLEOTIDE SEQUENCE [LARGE SCALE GENOMIC DNA]</scope>
    <source>
        <strain evidence="4 5">DSM 29439</strain>
    </source>
</reference>
<gene>
    <name evidence="4" type="ORF">SAMN05444851_0503</name>
</gene>
<feature type="signal peptide" evidence="3">
    <location>
        <begin position="1"/>
        <end position="18"/>
    </location>
</feature>
<keyword evidence="3" id="KW-0732">Signal</keyword>
<feature type="chain" id="PRO_5011497944" description="HupE / UreJ protein" evidence="3">
    <location>
        <begin position="19"/>
        <end position="79"/>
    </location>
</feature>
<sequence>MTRLILLAPGLLAGPAFADPGHIGEIAGHGHVGGVILIGLAAAIGLWAALKGSKGARAQAETASKEASEEPGEDDLQEA</sequence>
<dbReference type="Pfam" id="PF20506">
    <property type="entry name" value="DUF6732"/>
    <property type="match status" value="1"/>
</dbReference>
<evidence type="ECO:0008006" key="6">
    <source>
        <dbReference type="Google" id="ProtNLM"/>
    </source>
</evidence>
<keyword evidence="5" id="KW-1185">Reference proteome</keyword>
<keyword evidence="2" id="KW-0812">Transmembrane</keyword>
<feature type="transmembrane region" description="Helical" evidence="2">
    <location>
        <begin position="28"/>
        <end position="50"/>
    </location>
</feature>
<feature type="region of interest" description="Disordered" evidence="1">
    <location>
        <begin position="58"/>
        <end position="79"/>
    </location>
</feature>
<evidence type="ECO:0000256" key="3">
    <source>
        <dbReference type="SAM" id="SignalP"/>
    </source>
</evidence>
<proteinExistence type="predicted"/>
<evidence type="ECO:0000313" key="5">
    <source>
        <dbReference type="Proteomes" id="UP000199650"/>
    </source>
</evidence>
<dbReference type="RefSeq" id="WP_091428013.1">
    <property type="nucleotide sequence ID" value="NZ_FOJB01000001.1"/>
</dbReference>
<feature type="compositionally biased region" description="Acidic residues" evidence="1">
    <location>
        <begin position="69"/>
        <end position="79"/>
    </location>
</feature>
<evidence type="ECO:0000256" key="2">
    <source>
        <dbReference type="SAM" id="Phobius"/>
    </source>
</evidence>
<evidence type="ECO:0000256" key="1">
    <source>
        <dbReference type="SAM" id="MobiDB-lite"/>
    </source>
</evidence>
<dbReference type="AlphaFoldDB" id="A0A1I0N2J0"/>
<keyword evidence="2" id="KW-1133">Transmembrane helix</keyword>